<protein>
    <submittedName>
        <fullName evidence="4">Protein PSK SIMULATOR 3 isoform X1</fullName>
    </submittedName>
    <submittedName>
        <fullName evidence="3">Uncharacterized protein LOC107962364</fullName>
    </submittedName>
</protein>
<organism evidence="2 3">
    <name type="scientific">Gossypium hirsutum</name>
    <name type="common">Upland cotton</name>
    <name type="synonym">Gossypium mexicanum</name>
    <dbReference type="NCBI Taxonomy" id="3635"/>
    <lineage>
        <taxon>Eukaryota</taxon>
        <taxon>Viridiplantae</taxon>
        <taxon>Streptophyta</taxon>
        <taxon>Embryophyta</taxon>
        <taxon>Tracheophyta</taxon>
        <taxon>Spermatophyta</taxon>
        <taxon>Magnoliopsida</taxon>
        <taxon>eudicotyledons</taxon>
        <taxon>Gunneridae</taxon>
        <taxon>Pentapetalae</taxon>
        <taxon>rosids</taxon>
        <taxon>malvids</taxon>
        <taxon>Malvales</taxon>
        <taxon>Malvaceae</taxon>
        <taxon>Malvoideae</taxon>
        <taxon>Gossypium</taxon>
    </lineage>
</organism>
<evidence type="ECO:0000259" key="1">
    <source>
        <dbReference type="Pfam" id="PF05003"/>
    </source>
</evidence>
<dbReference type="STRING" id="3635.A0A1U8PSU3"/>
<name>A0A1U8PSU3_GOSHI</name>
<feature type="domain" description="DUF668" evidence="1">
    <location>
        <begin position="77"/>
        <end position="98"/>
    </location>
</feature>
<dbReference type="InterPro" id="IPR007700">
    <property type="entry name" value="DUF668"/>
</dbReference>
<reference evidence="2" key="1">
    <citation type="journal article" date="2020" name="Nat. Genet.">
        <title>Genomic diversifications of five Gossypium allopolyploid species and their impact on cotton improvement.</title>
        <authorList>
            <person name="Chen Z.J."/>
            <person name="Sreedasyam A."/>
            <person name="Ando A."/>
            <person name="Song Q."/>
            <person name="De Santiago L.M."/>
            <person name="Hulse-Kemp A.M."/>
            <person name="Ding M."/>
            <person name="Ye W."/>
            <person name="Kirkbride R.C."/>
            <person name="Jenkins J."/>
            <person name="Plott C."/>
            <person name="Lovell J."/>
            <person name="Lin Y.M."/>
            <person name="Vaughn R."/>
            <person name="Liu B."/>
            <person name="Simpson S."/>
            <person name="Scheffler B.E."/>
            <person name="Wen L."/>
            <person name="Saski C.A."/>
            <person name="Grover C.E."/>
            <person name="Hu G."/>
            <person name="Conover J.L."/>
            <person name="Carlson J.W."/>
            <person name="Shu S."/>
            <person name="Boston L.B."/>
            <person name="Williams M."/>
            <person name="Peterson D.G."/>
            <person name="McGee K."/>
            <person name="Jones D.C."/>
            <person name="Wendel J.F."/>
            <person name="Stelly D.M."/>
            <person name="Grimwood J."/>
            <person name="Schmutz J."/>
        </authorList>
    </citation>
    <scope>NUCLEOTIDE SEQUENCE [LARGE SCALE GENOMIC DNA]</scope>
    <source>
        <strain evidence="2">cv. TM-1</strain>
    </source>
</reference>
<sequence length="130" mass="14979">MSIQVEGDSLAILKADLKSQRKQVRNLKKKSLWSRSLEEVMEKLVDIVHYLILEIHCAFGSNEYQKSPEGSESGHQRLGPAGLALHYANIIMQVDTLVCLLCFFFLLHVYVFGFDSSMFLLFLYSKFCRR</sequence>
<gene>
    <name evidence="3 4" type="primary">LOC107962364</name>
</gene>
<dbReference type="PANTHER" id="PTHR31730:SF2">
    <property type="entry name" value="PROTEIN PSK SIMULATOR 3"/>
    <property type="match status" value="1"/>
</dbReference>
<dbReference type="Pfam" id="PF05003">
    <property type="entry name" value="DUF668"/>
    <property type="match status" value="1"/>
</dbReference>
<keyword evidence="2" id="KW-1185">Reference proteome</keyword>
<dbReference type="PANTHER" id="PTHR31730">
    <property type="entry name" value="OS01G0873900 PROTEIN"/>
    <property type="match status" value="1"/>
</dbReference>
<dbReference type="KEGG" id="ghi:107962364"/>
<evidence type="ECO:0000313" key="3">
    <source>
        <dbReference type="RefSeq" id="XP_016754201.1"/>
    </source>
</evidence>
<reference evidence="3" key="2">
    <citation type="submission" date="2025-04" db="UniProtKB">
        <authorList>
            <consortium name="RefSeq"/>
        </authorList>
    </citation>
    <scope>IDENTIFICATION</scope>
    <source>
        <tissue evidence="3">Leaf</tissue>
    </source>
</reference>
<evidence type="ECO:0000313" key="2">
    <source>
        <dbReference type="Proteomes" id="UP000818029"/>
    </source>
</evidence>
<proteinExistence type="predicted"/>
<dbReference type="AlphaFoldDB" id="A0A1U8PSU3"/>
<dbReference type="InterPro" id="IPR045021">
    <property type="entry name" value="PSI1/2/3"/>
</dbReference>
<dbReference type="RefSeq" id="XP_016754201.1">
    <property type="nucleotide sequence ID" value="XM_016898712.1"/>
</dbReference>
<dbReference type="Proteomes" id="UP000818029">
    <property type="component" value="Chromosome D06"/>
</dbReference>
<dbReference type="GeneID" id="107962364"/>
<dbReference type="GO" id="GO:0045927">
    <property type="term" value="P:positive regulation of growth"/>
    <property type="evidence" value="ECO:0007669"/>
    <property type="project" value="InterPro"/>
</dbReference>
<dbReference type="PaxDb" id="3635-A0A1U8PSU3"/>
<evidence type="ECO:0000313" key="4">
    <source>
        <dbReference type="RefSeq" id="XP_040952064.1"/>
    </source>
</evidence>
<accession>A0A1U8PSU3</accession>
<dbReference type="RefSeq" id="XP_040952064.1">
    <property type="nucleotide sequence ID" value="XM_041096130.1"/>
</dbReference>